<gene>
    <name evidence="1" type="ORF">MP11Mi_14690</name>
</gene>
<name>A0AA97CWD5_9ACTN</name>
<organism evidence="1">
    <name type="scientific">Gordonia sp. MP11Mi</name>
    <dbReference type="NCBI Taxonomy" id="3022769"/>
    <lineage>
        <taxon>Bacteria</taxon>
        <taxon>Bacillati</taxon>
        <taxon>Actinomycetota</taxon>
        <taxon>Actinomycetes</taxon>
        <taxon>Mycobacteriales</taxon>
        <taxon>Gordoniaceae</taxon>
        <taxon>Gordonia</taxon>
    </lineage>
</organism>
<dbReference type="EMBL" id="CP128986">
    <property type="protein sequence ID" value="WOC12384.1"/>
    <property type="molecule type" value="Genomic_DNA"/>
</dbReference>
<accession>A0AA97CWD5</accession>
<reference evidence="1" key="1">
    <citation type="submission" date="2023-06" db="EMBL/GenBank/DDBJ databases">
        <title>Gordonia sp. nov. and Pseudochrobactrum sp. nov., two species isolated from the burying beetle Nicrophorus vespilloides.</title>
        <authorList>
            <person name="Poehlein A."/>
            <person name="Guzman J."/>
            <person name="Daniel R."/>
            <person name="Vilcinskas A."/>
        </authorList>
    </citation>
    <scope>NUCLEOTIDE SEQUENCE</scope>
    <source>
        <strain evidence="1">MP11Mi</strain>
    </source>
</reference>
<evidence type="ECO:0000313" key="1">
    <source>
        <dbReference type="EMBL" id="WOC12384.1"/>
    </source>
</evidence>
<proteinExistence type="predicted"/>
<sequence length="303" mass="33099">MLACGLGTAYLRRQLRRGSWVAVYEGVYVTHTGPMTWTQRAWCAVLDAAPAALSHNSALCAVTGDSGEANGPVHISVDARRSVTRRRGVVAHYRTDFDEAVVRDAHPPRVRTDEAVLDVAAGAPTITKAVAALSDAVQARITTPGRLLDALDGRCRIRRRQLLREVLLDVDTGVCSVLEHRYLAKVERPHGLPAPLRQTPTAVGRRGFRDVEYEEFGLIVELDGRLGHADAVSRDRDLQRDLDAAVHGDRLTLRLGWGQVFDRPCSTASSVAQALTRRGWAQAPRPCRRVDCPIGHVEADSAA</sequence>
<protein>
    <recommendedName>
        <fullName evidence="2">DUF559 domain-containing protein</fullName>
    </recommendedName>
</protein>
<evidence type="ECO:0008006" key="2">
    <source>
        <dbReference type="Google" id="ProtNLM"/>
    </source>
</evidence>
<dbReference type="AlphaFoldDB" id="A0AA97CWD5"/>